<dbReference type="Gene3D" id="3.40.50.720">
    <property type="entry name" value="NAD(P)-binding Rossmann-like Domain"/>
    <property type="match status" value="1"/>
</dbReference>
<evidence type="ECO:0000256" key="4">
    <source>
        <dbReference type="ARBA" id="ARBA00022692"/>
    </source>
</evidence>
<keyword evidence="3 10" id="KW-0444">Lipid biosynthesis</keyword>
<proteinExistence type="inferred from homology"/>
<dbReference type="Pfam" id="PF03015">
    <property type="entry name" value="Sterile"/>
    <property type="match status" value="1"/>
</dbReference>
<evidence type="ECO:0000256" key="5">
    <source>
        <dbReference type="ARBA" id="ARBA00022857"/>
    </source>
</evidence>
<dbReference type="GO" id="GO:0102965">
    <property type="term" value="F:alcohol-forming long-chain fatty acyl-CoA reductase activity"/>
    <property type="evidence" value="ECO:0007669"/>
    <property type="project" value="UniProtKB-EC"/>
</dbReference>
<dbReference type="InterPro" id="IPR036291">
    <property type="entry name" value="NAD(P)-bd_dom_sf"/>
</dbReference>
<dbReference type="GO" id="GO:0016020">
    <property type="term" value="C:membrane"/>
    <property type="evidence" value="ECO:0007669"/>
    <property type="project" value="UniProtKB-SubCell"/>
</dbReference>
<dbReference type="InterPro" id="IPR013120">
    <property type="entry name" value="FAR_NAD-bd"/>
</dbReference>
<feature type="domain" description="Fatty acyl-CoA reductase C-terminal" evidence="11">
    <location>
        <begin position="355"/>
        <end position="446"/>
    </location>
</feature>
<evidence type="ECO:0000256" key="6">
    <source>
        <dbReference type="ARBA" id="ARBA00022989"/>
    </source>
</evidence>
<dbReference type="Pfam" id="PF07993">
    <property type="entry name" value="NAD_binding_4"/>
    <property type="match status" value="1"/>
</dbReference>
<feature type="transmembrane region" description="Helical" evidence="10">
    <location>
        <begin position="463"/>
        <end position="486"/>
    </location>
</feature>
<keyword evidence="7 10" id="KW-0443">Lipid metabolism</keyword>
<organism evidence="13">
    <name type="scientific">Homalodisca liturata</name>
    <dbReference type="NCBI Taxonomy" id="320908"/>
    <lineage>
        <taxon>Eukaryota</taxon>
        <taxon>Metazoa</taxon>
        <taxon>Ecdysozoa</taxon>
        <taxon>Arthropoda</taxon>
        <taxon>Hexapoda</taxon>
        <taxon>Insecta</taxon>
        <taxon>Pterygota</taxon>
        <taxon>Neoptera</taxon>
        <taxon>Paraneoptera</taxon>
        <taxon>Hemiptera</taxon>
        <taxon>Auchenorrhyncha</taxon>
        <taxon>Membracoidea</taxon>
        <taxon>Cicadellidae</taxon>
        <taxon>Cicadellinae</taxon>
        <taxon>Proconiini</taxon>
        <taxon>Homalodisca</taxon>
    </lineage>
</organism>
<accession>A0A1B6IBF2</accession>
<evidence type="ECO:0000313" key="13">
    <source>
        <dbReference type="EMBL" id="JAS84232.1"/>
    </source>
</evidence>
<dbReference type="GO" id="GO:0035336">
    <property type="term" value="P:long-chain fatty-acyl-CoA metabolic process"/>
    <property type="evidence" value="ECO:0007669"/>
    <property type="project" value="TreeGrafter"/>
</dbReference>
<dbReference type="FunFam" id="3.40.50.720:FF:000143">
    <property type="entry name" value="Fatty acyl-CoA reductase"/>
    <property type="match status" value="1"/>
</dbReference>
<evidence type="ECO:0000256" key="7">
    <source>
        <dbReference type="ARBA" id="ARBA00023098"/>
    </source>
</evidence>
<dbReference type="CDD" id="cd09071">
    <property type="entry name" value="FAR_C"/>
    <property type="match status" value="1"/>
</dbReference>
<dbReference type="PANTHER" id="PTHR11011">
    <property type="entry name" value="MALE STERILITY PROTEIN 2-RELATED"/>
    <property type="match status" value="1"/>
</dbReference>
<dbReference type="EMBL" id="GECU01023474">
    <property type="protein sequence ID" value="JAS84232.1"/>
    <property type="molecule type" value="Transcribed_RNA"/>
</dbReference>
<dbReference type="InterPro" id="IPR026055">
    <property type="entry name" value="FAR"/>
</dbReference>
<evidence type="ECO:0000259" key="11">
    <source>
        <dbReference type="Pfam" id="PF03015"/>
    </source>
</evidence>
<evidence type="ECO:0000256" key="9">
    <source>
        <dbReference type="ARBA" id="ARBA00052530"/>
    </source>
</evidence>
<sequence length="491" mass="55328">IPQFFHGRTLFITGATGFMGKVLLSKLMRCCPGIANIYVLIRPHSGKTAASRLQEILALPLFDSVREHAASQLDKLIAVEGDITQLRLGLSSDHYLAITSSVSVVFHVAASVRFNESLSDAVLKNTRGTREVVNLCLGMKQLVALLHVSTTYSNCERKVVDELVYSSPVSWQDTIQVTENLDPAIVNIFGTKYIGNKPNTYTFTKCLAEHIIWDHRNLLPVIIFRPSIVVSTWKDPIPGWIDNLNGPVGMMMGSGTGVLRVSMCDPDVVPDYMPVDIAIRAILVAVYKKGISREQESEEFVFNCASTSSSISNGALIEMGLNMVKDVPLTNAIWVTSDETTTSKTYFTIKSWFAHLLPAVFVDMALRISGHEPRLVNIQRKIFIAISALSYFTCQEWKFKNEKFMRLLTYILPEDKEDFDFDFSDIDPVTYFRQCVLGARIYLLHDPVENIPAGKRRAKRLYWIHKAVTISFVLLLIWILDFPFILHQLRA</sequence>
<keyword evidence="10" id="KW-0560">Oxidoreductase</keyword>
<evidence type="ECO:0000256" key="3">
    <source>
        <dbReference type="ARBA" id="ARBA00022516"/>
    </source>
</evidence>
<gene>
    <name evidence="13" type="ORF">g.7120</name>
</gene>
<protein>
    <recommendedName>
        <fullName evidence="10">Fatty acyl-CoA reductase</fullName>
        <ecNumber evidence="10">1.2.1.84</ecNumber>
    </recommendedName>
</protein>
<keyword evidence="4 10" id="KW-0812">Transmembrane</keyword>
<keyword evidence="5 10" id="KW-0521">NADP</keyword>
<dbReference type="PANTHER" id="PTHR11011:SF24">
    <property type="entry name" value="FATTY ACYL-COA REDUCTASE"/>
    <property type="match status" value="1"/>
</dbReference>
<dbReference type="EC" id="1.2.1.84" evidence="10"/>
<keyword evidence="6 10" id="KW-1133">Transmembrane helix</keyword>
<evidence type="ECO:0000256" key="1">
    <source>
        <dbReference type="ARBA" id="ARBA00004141"/>
    </source>
</evidence>
<dbReference type="AlphaFoldDB" id="A0A1B6IBF2"/>
<evidence type="ECO:0000259" key="12">
    <source>
        <dbReference type="Pfam" id="PF07993"/>
    </source>
</evidence>
<comment type="function">
    <text evidence="10">Catalyzes the reduction of fatty acyl-CoA to fatty alcohols.</text>
</comment>
<comment type="catalytic activity">
    <reaction evidence="9 10">
        <text>a long-chain fatty acyl-CoA + 2 NADPH + 2 H(+) = a long-chain primary fatty alcohol + 2 NADP(+) + CoA</text>
        <dbReference type="Rhea" id="RHEA:52716"/>
        <dbReference type="ChEBI" id="CHEBI:15378"/>
        <dbReference type="ChEBI" id="CHEBI:57287"/>
        <dbReference type="ChEBI" id="CHEBI:57783"/>
        <dbReference type="ChEBI" id="CHEBI:58349"/>
        <dbReference type="ChEBI" id="CHEBI:77396"/>
        <dbReference type="ChEBI" id="CHEBI:83139"/>
        <dbReference type="EC" id="1.2.1.84"/>
    </reaction>
</comment>
<reference evidence="13" key="1">
    <citation type="submission" date="2015-11" db="EMBL/GenBank/DDBJ databases">
        <title>De novo transcriptome assembly of four potential Pierce s Disease insect vectors from Arizona vineyards.</title>
        <authorList>
            <person name="Tassone E.E."/>
        </authorList>
    </citation>
    <scope>NUCLEOTIDE SEQUENCE</scope>
</reference>
<name>A0A1B6IBF2_9HEMI</name>
<dbReference type="CDD" id="cd05236">
    <property type="entry name" value="FAR-N_SDR_e"/>
    <property type="match status" value="1"/>
</dbReference>
<dbReference type="GO" id="GO:0080019">
    <property type="term" value="F:alcohol-forming very long-chain fatty acyl-CoA reductase activity"/>
    <property type="evidence" value="ECO:0007669"/>
    <property type="project" value="InterPro"/>
</dbReference>
<feature type="non-terminal residue" evidence="13">
    <location>
        <position position="491"/>
    </location>
</feature>
<feature type="non-terminal residue" evidence="13">
    <location>
        <position position="1"/>
    </location>
</feature>
<dbReference type="GO" id="GO:0005777">
    <property type="term" value="C:peroxisome"/>
    <property type="evidence" value="ECO:0007669"/>
    <property type="project" value="TreeGrafter"/>
</dbReference>
<dbReference type="InterPro" id="IPR033640">
    <property type="entry name" value="FAR_C"/>
</dbReference>
<evidence type="ECO:0000256" key="8">
    <source>
        <dbReference type="ARBA" id="ARBA00023136"/>
    </source>
</evidence>
<keyword evidence="8 10" id="KW-0472">Membrane</keyword>
<comment type="similarity">
    <text evidence="2 10">Belongs to the fatty acyl-CoA reductase family.</text>
</comment>
<dbReference type="SUPFAM" id="SSF51735">
    <property type="entry name" value="NAD(P)-binding Rossmann-fold domains"/>
    <property type="match status" value="1"/>
</dbReference>
<feature type="domain" description="Thioester reductase (TE)" evidence="12">
    <location>
        <begin position="12"/>
        <end position="282"/>
    </location>
</feature>
<evidence type="ECO:0000256" key="2">
    <source>
        <dbReference type="ARBA" id="ARBA00005928"/>
    </source>
</evidence>
<evidence type="ECO:0000256" key="10">
    <source>
        <dbReference type="RuleBase" id="RU363097"/>
    </source>
</evidence>
<comment type="subcellular location">
    <subcellularLocation>
        <location evidence="1">Membrane</location>
        <topology evidence="1">Multi-pass membrane protein</topology>
    </subcellularLocation>
</comment>